<name>A0A5J6PTF5_9NEIS</name>
<dbReference type="KEGG" id="nzl:D0T92_05315"/>
<dbReference type="AlphaFoldDB" id="A0A5J6PTF5"/>
<sequence length="48" mass="5728">MNIFLERSDKNWVSIEANRNQFVAHGGINNLDEMLHHALRWIKNKRLP</sequence>
<dbReference type="EMBL" id="CP031700">
    <property type="protein sequence ID" value="QEY26008.1"/>
    <property type="molecule type" value="Genomic_DNA"/>
</dbReference>
<evidence type="ECO:0000313" key="2">
    <source>
        <dbReference type="Proteomes" id="UP000325713"/>
    </source>
</evidence>
<accession>A0A5J6PTF5</accession>
<proteinExistence type="predicted"/>
<reference evidence="1 2" key="1">
    <citation type="submission" date="2018-08" db="EMBL/GenBank/DDBJ databases">
        <title>Neisseria zalophi ATCC BAA-2455 complete genome.</title>
        <authorList>
            <person name="Veseli I.A."/>
            <person name="Buttler R."/>
            <person name="Mascarenhas dos Santos A.C."/>
            <person name="Pombert J.-F."/>
        </authorList>
    </citation>
    <scope>NUCLEOTIDE SEQUENCE [LARGE SCALE GENOMIC DNA]</scope>
    <source>
        <strain evidence="1 2">ATCC BAA-2455</strain>
    </source>
</reference>
<gene>
    <name evidence="1" type="ORF">D0T92_05315</name>
</gene>
<organism evidence="1 2">
    <name type="scientific">Neisseria zalophi</name>
    <dbReference type="NCBI Taxonomy" id="640030"/>
    <lineage>
        <taxon>Bacteria</taxon>
        <taxon>Pseudomonadati</taxon>
        <taxon>Pseudomonadota</taxon>
        <taxon>Betaproteobacteria</taxon>
        <taxon>Neisseriales</taxon>
        <taxon>Neisseriaceae</taxon>
        <taxon>Neisseria</taxon>
    </lineage>
</organism>
<keyword evidence="2" id="KW-1185">Reference proteome</keyword>
<protein>
    <submittedName>
        <fullName evidence="1">Uncharacterized protein</fullName>
    </submittedName>
</protein>
<dbReference type="Proteomes" id="UP000325713">
    <property type="component" value="Chromosome"/>
</dbReference>
<dbReference type="OrthoDB" id="3533713at2"/>
<evidence type="ECO:0000313" key="1">
    <source>
        <dbReference type="EMBL" id="QEY26008.1"/>
    </source>
</evidence>